<comment type="caution">
    <text evidence="1">The sequence shown here is derived from an EMBL/GenBank/DDBJ whole genome shotgun (WGS) entry which is preliminary data.</text>
</comment>
<proteinExistence type="predicted"/>
<keyword evidence="2" id="KW-1185">Reference proteome</keyword>
<dbReference type="OrthoDB" id="993453at2759"/>
<dbReference type="AlphaFoldDB" id="A0A9Q0L5D9"/>
<evidence type="ECO:0000313" key="2">
    <source>
        <dbReference type="Proteomes" id="UP001141806"/>
    </source>
</evidence>
<dbReference type="Proteomes" id="UP001141806">
    <property type="component" value="Unassembled WGS sequence"/>
</dbReference>
<accession>A0A9Q0L5D9</accession>
<reference evidence="1" key="1">
    <citation type="journal article" date="2023" name="Plant J.">
        <title>The genome of the king protea, Protea cynaroides.</title>
        <authorList>
            <person name="Chang J."/>
            <person name="Duong T.A."/>
            <person name="Schoeman C."/>
            <person name="Ma X."/>
            <person name="Roodt D."/>
            <person name="Barker N."/>
            <person name="Li Z."/>
            <person name="Van de Peer Y."/>
            <person name="Mizrachi E."/>
        </authorList>
    </citation>
    <scope>NUCLEOTIDE SEQUENCE</scope>
    <source>
        <tissue evidence="1">Young leaves</tissue>
    </source>
</reference>
<dbReference type="EMBL" id="JAMYWD010000001">
    <property type="protein sequence ID" value="KAJ4982119.1"/>
    <property type="molecule type" value="Genomic_DNA"/>
</dbReference>
<name>A0A9Q0L5D9_9MAGN</name>
<sequence length="107" mass="12086">MKSCRYTKLNVLPAVGEALGEKKSYREKKAPLPNHSVFDLNQVLTGEDDEEFQVLEPVRLEKKPKNQLVSMVGGEQLTDLNLPVCRDIGMDLVDLQRGGLHGQIRWL</sequence>
<protein>
    <submittedName>
        <fullName evidence="1">Uncharacterized protein</fullName>
    </submittedName>
</protein>
<organism evidence="1 2">
    <name type="scientific">Protea cynaroides</name>
    <dbReference type="NCBI Taxonomy" id="273540"/>
    <lineage>
        <taxon>Eukaryota</taxon>
        <taxon>Viridiplantae</taxon>
        <taxon>Streptophyta</taxon>
        <taxon>Embryophyta</taxon>
        <taxon>Tracheophyta</taxon>
        <taxon>Spermatophyta</taxon>
        <taxon>Magnoliopsida</taxon>
        <taxon>Proteales</taxon>
        <taxon>Proteaceae</taxon>
        <taxon>Protea</taxon>
    </lineage>
</organism>
<gene>
    <name evidence="1" type="ORF">NE237_032956</name>
</gene>
<evidence type="ECO:0000313" key="1">
    <source>
        <dbReference type="EMBL" id="KAJ4982119.1"/>
    </source>
</evidence>